<evidence type="ECO:0000313" key="2">
    <source>
        <dbReference type="Proteomes" id="UP000199729"/>
    </source>
</evidence>
<dbReference type="EMBL" id="CP022423">
    <property type="protein sequence ID" value="ASM76072.1"/>
    <property type="molecule type" value="Genomic_DNA"/>
</dbReference>
<dbReference type="AlphaFoldDB" id="A0A221KAN0"/>
<proteinExistence type="predicted"/>
<evidence type="ECO:0008006" key="3">
    <source>
        <dbReference type="Google" id="ProtNLM"/>
    </source>
</evidence>
<dbReference type="Pfam" id="PF12974">
    <property type="entry name" value="Phosphonate-bd"/>
    <property type="match status" value="1"/>
</dbReference>
<dbReference type="Gene3D" id="3.40.190.10">
    <property type="entry name" value="Periplasmic binding protein-like II"/>
    <property type="match status" value="1"/>
</dbReference>
<dbReference type="KEGG" id="vff:VITFI_CDS0293"/>
<name>A0A221KAN0_VITFI</name>
<protein>
    <recommendedName>
        <fullName evidence="3">Phosphate ABC transporter substrate-binding protein</fullName>
    </recommendedName>
</protein>
<dbReference type="Proteomes" id="UP000199729">
    <property type="component" value="Chromosome"/>
</dbReference>
<dbReference type="OrthoDB" id="8773292at2"/>
<organism evidence="1 2">
    <name type="scientific">Vitreoscilla filiformis</name>
    <dbReference type="NCBI Taxonomy" id="63"/>
    <lineage>
        <taxon>Bacteria</taxon>
        <taxon>Pseudomonadati</taxon>
        <taxon>Pseudomonadota</taxon>
        <taxon>Betaproteobacteria</taxon>
        <taxon>Neisseriales</taxon>
        <taxon>Neisseriaceae</taxon>
        <taxon>Vitreoscilla</taxon>
    </lineage>
</organism>
<evidence type="ECO:0000313" key="1">
    <source>
        <dbReference type="EMBL" id="ASM76072.1"/>
    </source>
</evidence>
<gene>
    <name evidence="1" type="ORF">VITFI_CDS0293</name>
</gene>
<reference evidence="1 2" key="1">
    <citation type="submission" date="2017-07" db="EMBL/GenBank/DDBJ databases">
        <title>Complete Genome Sequence of the cosmetic ferment Vitreoscilla filiformis (ATCC15551).</title>
        <authorList>
            <person name="Contreras S."/>
            <person name="Sagory-Zalkind P."/>
            <person name="Blanquart H."/>
            <person name="Iltis A."/>
            <person name="Morand S.C."/>
        </authorList>
    </citation>
    <scope>NUCLEOTIDE SEQUENCE [LARGE SCALE GENOMIC DNA]</scope>
    <source>
        <strain evidence="1 2">ATCC 15551</strain>
    </source>
</reference>
<accession>A0A221KAN0</accession>
<keyword evidence="2" id="KW-1185">Reference proteome</keyword>
<sequence length="217" mass="23797">MNVMWVRACGRVVLGWLVSGLWLASSAWGWVLAINEGVSYQHQPAEVAARYSEVAADLSRLLGQAVTVEVVSDYAALRKGLAERRFGLALVHPAHVSLRDAGIRPQDVKLTYTRFQDAVPFFIDSGLTQAGATASAKVIKAWTDQGGRVLTTSRPVPIKHVIASPALSAQQQTLVREYLLKLDTSPEGRQRLASIRYSGFEPYDENALLALAVWLKK</sequence>